<organism evidence="4 5">
    <name type="scientific">Robertmurraya siralis</name>
    <dbReference type="NCBI Taxonomy" id="77777"/>
    <lineage>
        <taxon>Bacteria</taxon>
        <taxon>Bacillati</taxon>
        <taxon>Bacillota</taxon>
        <taxon>Bacilli</taxon>
        <taxon>Bacillales</taxon>
        <taxon>Bacillaceae</taxon>
        <taxon>Robertmurraya</taxon>
    </lineage>
</organism>
<dbReference type="EMBL" id="BORC01000003">
    <property type="protein sequence ID" value="GIN61962.1"/>
    <property type="molecule type" value="Genomic_DNA"/>
</dbReference>
<feature type="domain" description="PucR C-terminal helix-turn-helix" evidence="2">
    <location>
        <begin position="357"/>
        <end position="412"/>
    </location>
</feature>
<comment type="caution">
    <text evidence="4">The sequence shown here is derived from an EMBL/GenBank/DDBJ whole genome shotgun (WGS) entry which is preliminary data.</text>
</comment>
<dbReference type="InterPro" id="IPR041522">
    <property type="entry name" value="CdaR_GGDEF"/>
</dbReference>
<dbReference type="InterPro" id="IPR042070">
    <property type="entry name" value="PucR_C-HTH_sf"/>
</dbReference>
<dbReference type="AlphaFoldDB" id="A0A919WHR8"/>
<dbReference type="PANTHER" id="PTHR33744">
    <property type="entry name" value="CARBOHYDRATE DIACID REGULATOR"/>
    <property type="match status" value="1"/>
</dbReference>
<gene>
    <name evidence="4" type="ORF">J27TS8_19550</name>
</gene>
<evidence type="ECO:0000313" key="5">
    <source>
        <dbReference type="Proteomes" id="UP000682111"/>
    </source>
</evidence>
<evidence type="ECO:0000259" key="3">
    <source>
        <dbReference type="Pfam" id="PF17853"/>
    </source>
</evidence>
<accession>A0A919WHR8</accession>
<evidence type="ECO:0000256" key="1">
    <source>
        <dbReference type="ARBA" id="ARBA00006754"/>
    </source>
</evidence>
<dbReference type="Pfam" id="PF13556">
    <property type="entry name" value="HTH_30"/>
    <property type="match status" value="1"/>
</dbReference>
<evidence type="ECO:0000313" key="4">
    <source>
        <dbReference type="EMBL" id="GIN61962.1"/>
    </source>
</evidence>
<dbReference type="PANTHER" id="PTHR33744:SF1">
    <property type="entry name" value="DNA-BINDING TRANSCRIPTIONAL ACTIVATOR ADER"/>
    <property type="match status" value="1"/>
</dbReference>
<name>A0A919WHR8_9BACI</name>
<feature type="domain" description="CdaR GGDEF-like" evidence="3">
    <location>
        <begin position="173"/>
        <end position="303"/>
    </location>
</feature>
<dbReference type="RefSeq" id="WP_244988907.1">
    <property type="nucleotide sequence ID" value="NZ_BORC01000003.1"/>
</dbReference>
<proteinExistence type="inferred from homology"/>
<evidence type="ECO:0000259" key="2">
    <source>
        <dbReference type="Pfam" id="PF13556"/>
    </source>
</evidence>
<dbReference type="InterPro" id="IPR025736">
    <property type="entry name" value="PucR_C-HTH_dom"/>
</dbReference>
<reference evidence="4" key="1">
    <citation type="submission" date="2021-03" db="EMBL/GenBank/DDBJ databases">
        <title>Antimicrobial resistance genes in bacteria isolated from Japanese honey, and their potential for conferring macrolide and lincosamide resistance in the American foulbrood pathogen Paenibacillus larvae.</title>
        <authorList>
            <person name="Okamoto M."/>
            <person name="Kumagai M."/>
            <person name="Kanamori H."/>
            <person name="Takamatsu D."/>
        </authorList>
    </citation>
    <scope>NUCLEOTIDE SEQUENCE</scope>
    <source>
        <strain evidence="4">J27TS8</strain>
    </source>
</reference>
<sequence>MNMNRFMIEKGMNELEERFIVPELIHDLLIASHEGLSGVAMKLSEVLSVPIIMTDSLYHVLASSYKRESLEIIVSTFFENSTHSEFFKCTLTIDGEDYSAYGYPLKLSSQNCGYLFLLQETEGVFPIEDYEAIIRYGASLTTITMKQMEDIKKESQRYKDAFLFDLLYGNFKNNDDILSYGAIWKWDFNQPHAIIVLSMTEYNPYSEDRQLINSLLYITEKALAQHGLETIVIRKQSEVVAILPVNDKTTFNENEKLGDFISYIIKQAKNSPIGNRAACGVGQVYQNPSELFRSYQEAKVAFEIGQLLKIEIPYFNDLGLERILYKHDLQDLKEYYYHILGPLQKYDETQDGDLTFTLESLAKHQFDLKQTSDAIFLHRNTLRYRIKKIEEILEVKLDDINNRLNIVAALKIKQLHKI</sequence>
<keyword evidence="5" id="KW-1185">Reference proteome</keyword>
<dbReference type="Pfam" id="PF17853">
    <property type="entry name" value="GGDEF_2"/>
    <property type="match status" value="1"/>
</dbReference>
<dbReference type="Proteomes" id="UP000682111">
    <property type="component" value="Unassembled WGS sequence"/>
</dbReference>
<dbReference type="InterPro" id="IPR051448">
    <property type="entry name" value="CdaR-like_regulators"/>
</dbReference>
<protein>
    <submittedName>
        <fullName evidence="4">Uncharacterized protein</fullName>
    </submittedName>
</protein>
<dbReference type="Gene3D" id="1.10.10.2840">
    <property type="entry name" value="PucR C-terminal helix-turn-helix domain"/>
    <property type="match status" value="1"/>
</dbReference>
<comment type="similarity">
    <text evidence="1">Belongs to the CdaR family.</text>
</comment>